<keyword evidence="3" id="KW-1185">Reference proteome</keyword>
<accession>A0A0K1P5N0</accession>
<sequence length="235" mass="27659">MKKLKGNKLFIFFISIFVFFIISMMIFYSNTYLVLSISSFLFNFNIISLLFFIIIFTLFLIVKLAKIIDKINSKKMSINYKDFNDIIDIFKNLNFSKGILFITIPILFLKCSSIFNKNFNNQNLNILIILMVLISLIFILNIILFSLLILSKRLIKENHIIFLNVSFIENNIEDFIDSNIFFINNISLNNYNKFFNKKVFYINTSFKIEIEIKITTHFSTLLTQMKKASAPPSFN</sequence>
<dbReference type="EMBL" id="CP012328">
    <property type="protein sequence ID" value="AKU79613.1"/>
    <property type="molecule type" value="Genomic_DNA"/>
</dbReference>
<feature type="transmembrane region" description="Helical" evidence="1">
    <location>
        <begin position="9"/>
        <end position="28"/>
    </location>
</feature>
<dbReference type="Proteomes" id="UP000067243">
    <property type="component" value="Chromosome"/>
</dbReference>
<evidence type="ECO:0000256" key="1">
    <source>
        <dbReference type="SAM" id="Phobius"/>
    </source>
</evidence>
<keyword evidence="1" id="KW-0472">Membrane</keyword>
<keyword evidence="1" id="KW-0812">Transmembrane</keyword>
<dbReference type="STRING" id="216946.STURO_v1c03670"/>
<dbReference type="KEGG" id="stur:STURON_00367"/>
<feature type="transmembrane region" description="Helical" evidence="1">
    <location>
        <begin position="127"/>
        <end position="150"/>
    </location>
</feature>
<dbReference type="PATRIC" id="fig|216946.3.peg.367"/>
<name>A0A0K1P5N0_9MOLU</name>
<reference evidence="2 3" key="1">
    <citation type="journal article" date="2015" name="Genome Announc.">
        <title>Complete Genome Sequence of Spiroplasma turonicum Strain Tab4cT, a Parasite of a Horse Fly, Haematopota sp. (Diptera: Tabanidae).</title>
        <authorList>
            <person name="Davis R.E."/>
            <person name="Shao J."/>
            <person name="Zhao Y."/>
            <person name="Gasparich G.E."/>
            <person name="Gaynor B.J."/>
            <person name="Donofrio N."/>
        </authorList>
    </citation>
    <scope>NUCLEOTIDE SEQUENCE [LARGE SCALE GENOMIC DNA]</scope>
    <source>
        <strain evidence="2 3">Tab4c</strain>
    </source>
</reference>
<feature type="transmembrane region" description="Helical" evidence="1">
    <location>
        <begin position="40"/>
        <end position="65"/>
    </location>
</feature>
<proteinExistence type="predicted"/>
<gene>
    <name evidence="2" type="ORF">STURON_00367</name>
</gene>
<dbReference type="AlphaFoldDB" id="A0A0K1P5N0"/>
<organism evidence="2 3">
    <name type="scientific">Spiroplasma turonicum</name>
    <dbReference type="NCBI Taxonomy" id="216946"/>
    <lineage>
        <taxon>Bacteria</taxon>
        <taxon>Bacillati</taxon>
        <taxon>Mycoplasmatota</taxon>
        <taxon>Mollicutes</taxon>
        <taxon>Entomoplasmatales</taxon>
        <taxon>Spiroplasmataceae</taxon>
        <taxon>Spiroplasma</taxon>
    </lineage>
</organism>
<evidence type="ECO:0008006" key="4">
    <source>
        <dbReference type="Google" id="ProtNLM"/>
    </source>
</evidence>
<keyword evidence="1" id="KW-1133">Transmembrane helix</keyword>
<evidence type="ECO:0000313" key="2">
    <source>
        <dbReference type="EMBL" id="AKU79613.1"/>
    </source>
</evidence>
<protein>
    <recommendedName>
        <fullName evidence="4">Transmembrane protein</fullName>
    </recommendedName>
</protein>
<evidence type="ECO:0000313" key="3">
    <source>
        <dbReference type="Proteomes" id="UP000067243"/>
    </source>
</evidence>
<dbReference type="RefSeq" id="WP_075048209.1">
    <property type="nucleotide sequence ID" value="NZ_CP012328.1"/>
</dbReference>